<evidence type="ECO:0000313" key="4">
    <source>
        <dbReference type="Proteomes" id="UP000037274"/>
    </source>
</evidence>
<evidence type="ECO:0000313" key="3">
    <source>
        <dbReference type="EMBL" id="KMS80179.1"/>
    </source>
</evidence>
<gene>
    <name evidence="3" type="ORF">ACH49_09090</name>
</gene>
<dbReference type="EMBL" id="LFEH01000024">
    <property type="protein sequence ID" value="KMS80179.1"/>
    <property type="molecule type" value="Genomic_DNA"/>
</dbReference>
<sequence length="82" mass="8916">MRIRTERHLWEGSATFLVGFPLWLFADGVEVPFVTLTKVGLVMVCVGGAQVLWGLYRAARARTPGPPLGSGPAARRGPDERP</sequence>
<comment type="caution">
    <text evidence="3">The sequence shown here is derived from an EMBL/GenBank/DDBJ whole genome shotgun (WGS) entry which is preliminary data.</text>
</comment>
<protein>
    <recommendedName>
        <fullName evidence="5">Integral Membrane Protein</fullName>
    </recommendedName>
</protein>
<dbReference type="InterPro" id="IPR043762">
    <property type="entry name" value="DUF5708"/>
</dbReference>
<keyword evidence="2" id="KW-1133">Transmembrane helix</keyword>
<name>A0ABR5I1J7_STRLW</name>
<evidence type="ECO:0008006" key="5">
    <source>
        <dbReference type="Google" id="ProtNLM"/>
    </source>
</evidence>
<keyword evidence="4" id="KW-1185">Reference proteome</keyword>
<feature type="transmembrane region" description="Helical" evidence="2">
    <location>
        <begin position="9"/>
        <end position="26"/>
    </location>
</feature>
<feature type="region of interest" description="Disordered" evidence="1">
    <location>
        <begin position="61"/>
        <end position="82"/>
    </location>
</feature>
<dbReference type="Proteomes" id="UP000037274">
    <property type="component" value="Unassembled WGS sequence"/>
</dbReference>
<feature type="transmembrane region" description="Helical" evidence="2">
    <location>
        <begin position="32"/>
        <end position="56"/>
    </location>
</feature>
<organism evidence="3 4">
    <name type="scientific">Streptomyces leeuwenhoekii</name>
    <dbReference type="NCBI Taxonomy" id="1437453"/>
    <lineage>
        <taxon>Bacteria</taxon>
        <taxon>Bacillati</taxon>
        <taxon>Actinomycetota</taxon>
        <taxon>Actinomycetes</taxon>
        <taxon>Kitasatosporales</taxon>
        <taxon>Streptomycetaceae</taxon>
        <taxon>Streptomyces</taxon>
    </lineage>
</organism>
<keyword evidence="2" id="KW-0472">Membrane</keyword>
<accession>A0ABR5I1J7</accession>
<reference evidence="3 4" key="1">
    <citation type="submission" date="2015-06" db="EMBL/GenBank/DDBJ databases">
        <title>Draft genome sequence of Streptomyces leeuwenhoekii C58, which produces the novel lasso peptide, chaxapeptin.</title>
        <authorList>
            <person name="Yi Y."/>
            <person name="Hai D."/>
            <person name="Jaspars M."/>
            <person name="Sheng H."/>
            <person name="Rateb M.E."/>
            <person name="Bull A."/>
            <person name="Goodfellow M."/>
            <person name="Asenjo J.A."/>
            <person name="Ebel R."/>
        </authorList>
    </citation>
    <scope>NUCLEOTIDE SEQUENCE [LARGE SCALE GENOMIC DNA]</scope>
    <source>
        <strain evidence="3 4">C58</strain>
    </source>
</reference>
<dbReference type="RefSeq" id="WP_048572419.1">
    <property type="nucleotide sequence ID" value="NZ_LFEH01000024.1"/>
</dbReference>
<evidence type="ECO:0000256" key="1">
    <source>
        <dbReference type="SAM" id="MobiDB-lite"/>
    </source>
</evidence>
<dbReference type="Pfam" id="PF18969">
    <property type="entry name" value="DUF5708"/>
    <property type="match status" value="1"/>
</dbReference>
<evidence type="ECO:0000256" key="2">
    <source>
        <dbReference type="SAM" id="Phobius"/>
    </source>
</evidence>
<keyword evidence="2" id="KW-0812">Transmembrane</keyword>
<proteinExistence type="predicted"/>